<evidence type="ECO:0000313" key="1">
    <source>
        <dbReference type="EMBL" id="KXZ55660.1"/>
    </source>
</evidence>
<accession>A0A150H252</accession>
<proteinExistence type="predicted"/>
<reference evidence="2" key="1">
    <citation type="journal article" date="2016" name="Nat. Commun.">
        <title>The Gonium pectorale genome demonstrates co-option of cell cycle regulation during the evolution of multicellularity.</title>
        <authorList>
            <person name="Hanschen E.R."/>
            <person name="Marriage T.N."/>
            <person name="Ferris P.J."/>
            <person name="Hamaji T."/>
            <person name="Toyoda A."/>
            <person name="Fujiyama A."/>
            <person name="Neme R."/>
            <person name="Noguchi H."/>
            <person name="Minakuchi Y."/>
            <person name="Suzuki M."/>
            <person name="Kawai-Toyooka H."/>
            <person name="Smith D.R."/>
            <person name="Sparks H."/>
            <person name="Anderson J."/>
            <person name="Bakaric R."/>
            <person name="Luria V."/>
            <person name="Karger A."/>
            <person name="Kirschner M.W."/>
            <person name="Durand P.M."/>
            <person name="Michod R.E."/>
            <person name="Nozaki H."/>
            <person name="Olson B.J."/>
        </authorList>
    </citation>
    <scope>NUCLEOTIDE SEQUENCE [LARGE SCALE GENOMIC DNA]</scope>
    <source>
        <strain evidence="2">NIES-2863</strain>
    </source>
</reference>
<dbReference type="EMBL" id="LSYV01000003">
    <property type="protein sequence ID" value="KXZ55660.1"/>
    <property type="molecule type" value="Genomic_DNA"/>
</dbReference>
<comment type="caution">
    <text evidence="1">The sequence shown here is derived from an EMBL/GenBank/DDBJ whole genome shotgun (WGS) entry which is preliminary data.</text>
</comment>
<protein>
    <submittedName>
        <fullName evidence="1">Uncharacterized protein</fullName>
    </submittedName>
</protein>
<gene>
    <name evidence="1" type="ORF">GPECTOR_2g1210</name>
</gene>
<evidence type="ECO:0000313" key="2">
    <source>
        <dbReference type="Proteomes" id="UP000075714"/>
    </source>
</evidence>
<sequence length="131" mass="14219">MLSTFTKCMPVEPHVKGIANLNFTSLGPNAHTFTYHAGKSGVRPGDGATVVGTHEIANPLDTPLVVYHYNGAASEWHDRVRRHAGGVSGLSTKKSIQYEIIDRESNLDCLAGREVALRMRRRLRSAAAPAP</sequence>
<organism evidence="1 2">
    <name type="scientific">Gonium pectorale</name>
    <name type="common">Green alga</name>
    <dbReference type="NCBI Taxonomy" id="33097"/>
    <lineage>
        <taxon>Eukaryota</taxon>
        <taxon>Viridiplantae</taxon>
        <taxon>Chlorophyta</taxon>
        <taxon>core chlorophytes</taxon>
        <taxon>Chlorophyceae</taxon>
        <taxon>CS clade</taxon>
        <taxon>Chlamydomonadales</taxon>
        <taxon>Volvocaceae</taxon>
        <taxon>Gonium</taxon>
    </lineage>
</organism>
<dbReference type="STRING" id="33097.A0A150H252"/>
<dbReference type="AlphaFoldDB" id="A0A150H252"/>
<name>A0A150H252_GONPE</name>
<dbReference type="Proteomes" id="UP000075714">
    <property type="component" value="Unassembled WGS sequence"/>
</dbReference>
<keyword evidence="2" id="KW-1185">Reference proteome</keyword>